<dbReference type="EMBL" id="AP014959">
    <property type="protein sequence ID" value="BAS82807.1"/>
    <property type="molecule type" value="Genomic_DNA"/>
</dbReference>
<evidence type="ECO:0000313" key="3">
    <source>
        <dbReference type="Proteomes" id="UP000059680"/>
    </source>
</evidence>
<reference evidence="3" key="1">
    <citation type="journal article" date="2005" name="Nature">
        <title>The map-based sequence of the rice genome.</title>
        <authorList>
            <consortium name="International rice genome sequencing project (IRGSP)"/>
            <person name="Matsumoto T."/>
            <person name="Wu J."/>
            <person name="Kanamori H."/>
            <person name="Katayose Y."/>
            <person name="Fujisawa M."/>
            <person name="Namiki N."/>
            <person name="Mizuno H."/>
            <person name="Yamamoto K."/>
            <person name="Antonio B.A."/>
            <person name="Baba T."/>
            <person name="Sakata K."/>
            <person name="Nagamura Y."/>
            <person name="Aoki H."/>
            <person name="Arikawa K."/>
            <person name="Arita K."/>
            <person name="Bito T."/>
            <person name="Chiden Y."/>
            <person name="Fujitsuka N."/>
            <person name="Fukunaka R."/>
            <person name="Hamada M."/>
            <person name="Harada C."/>
            <person name="Hayashi A."/>
            <person name="Hijishita S."/>
            <person name="Honda M."/>
            <person name="Hosokawa S."/>
            <person name="Ichikawa Y."/>
            <person name="Idonuma A."/>
            <person name="Iijima M."/>
            <person name="Ikeda M."/>
            <person name="Ikeno M."/>
            <person name="Ito K."/>
            <person name="Ito S."/>
            <person name="Ito T."/>
            <person name="Ito Y."/>
            <person name="Ito Y."/>
            <person name="Iwabuchi A."/>
            <person name="Kamiya K."/>
            <person name="Karasawa W."/>
            <person name="Kurita K."/>
            <person name="Katagiri S."/>
            <person name="Kikuta A."/>
            <person name="Kobayashi H."/>
            <person name="Kobayashi N."/>
            <person name="Machita K."/>
            <person name="Maehara T."/>
            <person name="Masukawa M."/>
            <person name="Mizubayashi T."/>
            <person name="Mukai Y."/>
            <person name="Nagasaki H."/>
            <person name="Nagata Y."/>
            <person name="Naito S."/>
            <person name="Nakashima M."/>
            <person name="Nakama Y."/>
            <person name="Nakamichi Y."/>
            <person name="Nakamura M."/>
            <person name="Meguro A."/>
            <person name="Negishi M."/>
            <person name="Ohta I."/>
            <person name="Ohta T."/>
            <person name="Okamoto M."/>
            <person name="Ono N."/>
            <person name="Saji S."/>
            <person name="Sakaguchi M."/>
            <person name="Sakai K."/>
            <person name="Shibata M."/>
            <person name="Shimokawa T."/>
            <person name="Song J."/>
            <person name="Takazaki Y."/>
            <person name="Terasawa K."/>
            <person name="Tsugane M."/>
            <person name="Tsuji K."/>
            <person name="Ueda S."/>
            <person name="Waki K."/>
            <person name="Yamagata H."/>
            <person name="Yamamoto M."/>
            <person name="Yamamoto S."/>
            <person name="Yamane H."/>
            <person name="Yoshiki S."/>
            <person name="Yoshihara R."/>
            <person name="Yukawa K."/>
            <person name="Zhong H."/>
            <person name="Yano M."/>
            <person name="Yuan Q."/>
            <person name="Ouyang S."/>
            <person name="Liu J."/>
            <person name="Jones K.M."/>
            <person name="Gansberger K."/>
            <person name="Moffat K."/>
            <person name="Hill J."/>
            <person name="Bera J."/>
            <person name="Fadrosh D."/>
            <person name="Jin S."/>
            <person name="Johri S."/>
            <person name="Kim M."/>
            <person name="Overton L."/>
            <person name="Reardon M."/>
            <person name="Tsitrin T."/>
            <person name="Vuong H."/>
            <person name="Weaver B."/>
            <person name="Ciecko A."/>
            <person name="Tallon L."/>
            <person name="Jackson J."/>
            <person name="Pai G."/>
            <person name="Aken S.V."/>
            <person name="Utterback T."/>
            <person name="Reidmuller S."/>
            <person name="Feldblyum T."/>
            <person name="Hsiao J."/>
            <person name="Zismann V."/>
            <person name="Iobst S."/>
            <person name="de Vazeille A.R."/>
            <person name="Buell C.R."/>
            <person name="Ying K."/>
            <person name="Li Y."/>
            <person name="Lu T."/>
            <person name="Huang Y."/>
            <person name="Zhao Q."/>
            <person name="Feng Q."/>
            <person name="Zhang L."/>
            <person name="Zhu J."/>
            <person name="Weng Q."/>
            <person name="Mu J."/>
            <person name="Lu Y."/>
            <person name="Fan D."/>
            <person name="Liu Y."/>
            <person name="Guan J."/>
            <person name="Zhang Y."/>
            <person name="Yu S."/>
            <person name="Liu X."/>
            <person name="Zhang Y."/>
            <person name="Hong G."/>
            <person name="Han B."/>
            <person name="Choisne N."/>
            <person name="Demange N."/>
            <person name="Orjeda G."/>
            <person name="Samain S."/>
            <person name="Cattolico L."/>
            <person name="Pelletier E."/>
            <person name="Couloux A."/>
            <person name="Segurens B."/>
            <person name="Wincker P."/>
            <person name="D'Hont A."/>
            <person name="Scarpelli C."/>
            <person name="Weissenbach J."/>
            <person name="Salanoubat M."/>
            <person name="Quetier F."/>
            <person name="Yu Y."/>
            <person name="Kim H.R."/>
            <person name="Rambo T."/>
            <person name="Currie J."/>
            <person name="Collura K."/>
            <person name="Luo M."/>
            <person name="Yang T."/>
            <person name="Ammiraju J.S.S."/>
            <person name="Engler F."/>
            <person name="Soderlund C."/>
            <person name="Wing R.A."/>
            <person name="Palmer L.E."/>
            <person name="de la Bastide M."/>
            <person name="Spiegel L."/>
            <person name="Nascimento L."/>
            <person name="Zutavern T."/>
            <person name="O'Shaughnessy A."/>
            <person name="Dike S."/>
            <person name="Dedhia N."/>
            <person name="Preston R."/>
            <person name="Balija V."/>
            <person name="McCombie W.R."/>
            <person name="Chow T."/>
            <person name="Chen H."/>
            <person name="Chung M."/>
            <person name="Chen C."/>
            <person name="Shaw J."/>
            <person name="Wu H."/>
            <person name="Hsiao K."/>
            <person name="Chao Y."/>
            <person name="Chu M."/>
            <person name="Cheng C."/>
            <person name="Hour A."/>
            <person name="Lee P."/>
            <person name="Lin S."/>
            <person name="Lin Y."/>
            <person name="Liou J."/>
            <person name="Liu S."/>
            <person name="Hsing Y."/>
            <person name="Raghuvanshi S."/>
            <person name="Mohanty A."/>
            <person name="Bharti A.K."/>
            <person name="Gaur A."/>
            <person name="Gupta V."/>
            <person name="Kumar D."/>
            <person name="Ravi V."/>
            <person name="Vij S."/>
            <person name="Kapur A."/>
            <person name="Khurana P."/>
            <person name="Khurana P."/>
            <person name="Khurana J.P."/>
            <person name="Tyagi A.K."/>
            <person name="Gaikwad K."/>
            <person name="Singh A."/>
            <person name="Dalal V."/>
            <person name="Srivastava S."/>
            <person name="Dixit A."/>
            <person name="Pal A.K."/>
            <person name="Ghazi I.A."/>
            <person name="Yadav M."/>
            <person name="Pandit A."/>
            <person name="Bhargava A."/>
            <person name="Sureshbabu K."/>
            <person name="Batra K."/>
            <person name="Sharma T.R."/>
            <person name="Mohapatra T."/>
            <person name="Singh N.K."/>
            <person name="Messing J."/>
            <person name="Nelson A.B."/>
            <person name="Fuks G."/>
            <person name="Kavchok S."/>
            <person name="Keizer G."/>
            <person name="Linton E."/>
            <person name="Llaca V."/>
            <person name="Song R."/>
            <person name="Tanyolac B."/>
            <person name="Young S."/>
            <person name="Ho-Il K."/>
            <person name="Hahn J.H."/>
            <person name="Sangsakoo G."/>
            <person name="Vanavichit A."/>
            <person name="de Mattos Luiz.A.T."/>
            <person name="Zimmer P.D."/>
            <person name="Malone G."/>
            <person name="Dellagostin O."/>
            <person name="de Oliveira A.C."/>
            <person name="Bevan M."/>
            <person name="Bancroft I."/>
            <person name="Minx P."/>
            <person name="Cordum H."/>
            <person name="Wilson R."/>
            <person name="Cheng Z."/>
            <person name="Jin W."/>
            <person name="Jiang J."/>
            <person name="Leong S.A."/>
            <person name="Iwama H."/>
            <person name="Gojobori T."/>
            <person name="Itoh T."/>
            <person name="Niimura Y."/>
            <person name="Fujii Y."/>
            <person name="Habara T."/>
            <person name="Sakai H."/>
            <person name="Sato Y."/>
            <person name="Wilson G."/>
            <person name="Kumar K."/>
            <person name="McCouch S."/>
            <person name="Juretic N."/>
            <person name="Hoen D."/>
            <person name="Wright S."/>
            <person name="Bruskiewich R."/>
            <person name="Bureau T."/>
            <person name="Miyao A."/>
            <person name="Hirochika H."/>
            <person name="Nishikawa T."/>
            <person name="Kadowaki K."/>
            <person name="Sugiura M."/>
            <person name="Burr B."/>
            <person name="Sasaki T."/>
        </authorList>
    </citation>
    <scope>NUCLEOTIDE SEQUENCE [LARGE SCALE GENOMIC DNA]</scope>
    <source>
        <strain evidence="3">cv. Nipponbare</strain>
    </source>
</reference>
<dbReference type="InParanoid" id="A0A0P0VU94"/>
<feature type="compositionally biased region" description="Basic and acidic residues" evidence="1">
    <location>
        <begin position="122"/>
        <end position="135"/>
    </location>
</feature>
<proteinExistence type="predicted"/>
<feature type="compositionally biased region" description="Basic and acidic residues" evidence="1">
    <location>
        <begin position="97"/>
        <end position="114"/>
    </location>
</feature>
<feature type="region of interest" description="Disordered" evidence="1">
    <location>
        <begin position="32"/>
        <end position="148"/>
    </location>
</feature>
<evidence type="ECO:0000313" key="2">
    <source>
        <dbReference type="EMBL" id="BAS82807.1"/>
    </source>
</evidence>
<feature type="compositionally biased region" description="Basic and acidic residues" evidence="1">
    <location>
        <begin position="32"/>
        <end position="89"/>
    </location>
</feature>
<keyword evidence="3" id="KW-1185">Reference proteome</keyword>
<sequence length="291" mass="32502">MVALDDSAAITPAKRRLLPWHLGVADGEPVPERVFSEFPHHPTPPRVEEDRGSRIRGDHRDVDHHDADSRYNDDHPEFERGHGWRRHDDSDDDDDDRDRRSGRGRETWRGRDAAKPSGLNGLRERDRSPRRRDWGEGSSYGGRHRAEALRPVSACPPLTLLPLTPSPTPQVANLQFMFALRTLNAQDATKNITDVHKHQPLSGEHAIVAPVADFNSFLAKAHNLDAALQIDWTALQIGSPAPLTASVREHDKGNEAWSMAAMGQCSGPEEMGRQHVDIPVRCAFDCINHAI</sequence>
<accession>A0A0P0VU94</accession>
<organism evidence="2 3">
    <name type="scientific">Oryza sativa subsp. japonica</name>
    <name type="common">Rice</name>
    <dbReference type="NCBI Taxonomy" id="39947"/>
    <lineage>
        <taxon>Eukaryota</taxon>
        <taxon>Viridiplantae</taxon>
        <taxon>Streptophyta</taxon>
        <taxon>Embryophyta</taxon>
        <taxon>Tracheophyta</taxon>
        <taxon>Spermatophyta</taxon>
        <taxon>Magnoliopsida</taxon>
        <taxon>Liliopsida</taxon>
        <taxon>Poales</taxon>
        <taxon>Poaceae</taxon>
        <taxon>BOP clade</taxon>
        <taxon>Oryzoideae</taxon>
        <taxon>Oryzeae</taxon>
        <taxon>Oryzinae</taxon>
        <taxon>Oryza</taxon>
        <taxon>Oryza sativa</taxon>
    </lineage>
</organism>
<dbReference type="AlphaFoldDB" id="A0A0P0VU94"/>
<protein>
    <submittedName>
        <fullName evidence="2">Os03g0199940 protein</fullName>
    </submittedName>
</protein>
<reference evidence="2 3" key="3">
    <citation type="journal article" date="2013" name="Rice">
        <title>Improvement of the Oryza sativa Nipponbare reference genome using next generation sequence and optical map data.</title>
        <authorList>
            <person name="Kawahara Y."/>
            <person name="de la Bastide M."/>
            <person name="Hamilton J.P."/>
            <person name="Kanamori H."/>
            <person name="McCombie W.R."/>
            <person name="Ouyang S."/>
            <person name="Schwartz D.C."/>
            <person name="Tanaka T."/>
            <person name="Wu J."/>
            <person name="Zhou S."/>
            <person name="Childs K.L."/>
            <person name="Davidson R.M."/>
            <person name="Lin H."/>
            <person name="Quesada-Ocampo L."/>
            <person name="Vaillancourt B."/>
            <person name="Sakai H."/>
            <person name="Lee S.S."/>
            <person name="Kim J."/>
            <person name="Numa H."/>
            <person name="Itoh T."/>
            <person name="Buell C.R."/>
            <person name="Matsumoto T."/>
        </authorList>
    </citation>
    <scope>NUCLEOTIDE SEQUENCE [LARGE SCALE GENOMIC DNA]</scope>
    <source>
        <strain evidence="3">cv. Nipponbare</strain>
    </source>
</reference>
<dbReference type="PaxDb" id="39947-A0A0P0VU94"/>
<evidence type="ECO:0000256" key="1">
    <source>
        <dbReference type="SAM" id="MobiDB-lite"/>
    </source>
</evidence>
<reference evidence="2 3" key="2">
    <citation type="journal article" date="2013" name="Plant Cell Physiol.">
        <title>Rice Annotation Project Database (RAP-DB): an integrative and interactive database for rice genomics.</title>
        <authorList>
            <person name="Sakai H."/>
            <person name="Lee S.S."/>
            <person name="Tanaka T."/>
            <person name="Numa H."/>
            <person name="Kim J."/>
            <person name="Kawahara Y."/>
            <person name="Wakimoto H."/>
            <person name="Yang C.C."/>
            <person name="Iwamoto M."/>
            <person name="Abe T."/>
            <person name="Yamada Y."/>
            <person name="Muto A."/>
            <person name="Inokuchi H."/>
            <person name="Ikemura T."/>
            <person name="Matsumoto T."/>
            <person name="Sasaki T."/>
            <person name="Itoh T."/>
        </authorList>
    </citation>
    <scope>NUCLEOTIDE SEQUENCE [LARGE SCALE GENOMIC DNA]</scope>
    <source>
        <strain evidence="3">cv. Nipponbare</strain>
    </source>
</reference>
<name>A0A0P0VU94_ORYSJ</name>
<dbReference type="Proteomes" id="UP000059680">
    <property type="component" value="Chromosome 3"/>
</dbReference>
<gene>
    <name evidence="2" type="ordered locus">Os03g0199940</name>
    <name evidence="2" type="ORF">OSNPB_030199940</name>
</gene>